<dbReference type="AlphaFoldDB" id="A0A6M3IW50"/>
<dbReference type="EMBL" id="MT141438">
    <property type="protein sequence ID" value="QJA61341.1"/>
    <property type="molecule type" value="Genomic_DNA"/>
</dbReference>
<organism evidence="1">
    <name type="scientific">viral metagenome</name>
    <dbReference type="NCBI Taxonomy" id="1070528"/>
    <lineage>
        <taxon>unclassified sequences</taxon>
        <taxon>metagenomes</taxon>
        <taxon>organismal metagenomes</taxon>
    </lineage>
</organism>
<sequence length="596" mass="64649">MSTNTYAQEKAQVFPKEGLMVFKGLDDTSSPPVVLDGRASDIQNIILDNTGTATKRYGYSFEVMLDTNDVSDAFNATTSLYELVKSNGITTRIATTASKLFAWSLGNKTDITSGVTITPNDNYLWNWITAFDYAIGTNGVDPPIQTNGTTTSTFNFTGLTATSVPTKAKCVIFWKNYLVFGNTYENSVARTTRIRWSNVGTISTWSDDDYQDIATLGGQQIEGFGTIYDDLYIFLTDSIYKVSLTGGDALITVTKVSEGIGAVSRNNIKSISIGNTEGLIFLTRDKTINYLDGVKVQEISSNIDGVMDDLSQTRLKYASAIVDRGTSHYYLSVTSGTGSTNNQILDFNYGIGEWSKHKGVNANAFCIANDANEVSQVYFGDYDSFIFQMSDPDLNSDVAGETGVFDSSSIIDTTTASGLVVLYDTSADFTDVTGATVTITSGTGIDEESVIASTTSSGIVVVGNLTATTNSGYSIGSVEAYYTTKWYDFGSSPQRKNYGELFLWATTDTSATMQIFSATDFSSTIASTDVTLNADGSLWGTAIWGNSTWGGTSTSLSRIPLSQSGRFIKYRFSESSIDEPMELYGYSTIYWPGDYF</sequence>
<reference evidence="1" key="1">
    <citation type="submission" date="2020-03" db="EMBL/GenBank/DDBJ databases">
        <title>The deep terrestrial virosphere.</title>
        <authorList>
            <person name="Holmfeldt K."/>
            <person name="Nilsson E."/>
            <person name="Simone D."/>
            <person name="Lopez-Fernandez M."/>
            <person name="Wu X."/>
            <person name="de Brujin I."/>
            <person name="Lundin D."/>
            <person name="Andersson A."/>
            <person name="Bertilsson S."/>
            <person name="Dopson M."/>
        </authorList>
    </citation>
    <scope>NUCLEOTIDE SEQUENCE</scope>
    <source>
        <strain evidence="1">MM415B00961</strain>
    </source>
</reference>
<protein>
    <submittedName>
        <fullName evidence="1">Uncharacterized protein</fullName>
    </submittedName>
</protein>
<proteinExistence type="predicted"/>
<gene>
    <name evidence="1" type="ORF">MM415B00961_0015</name>
</gene>
<name>A0A6M3IW50_9ZZZZ</name>
<accession>A0A6M3IW50</accession>
<evidence type="ECO:0000313" key="1">
    <source>
        <dbReference type="EMBL" id="QJA61341.1"/>
    </source>
</evidence>